<organism evidence="8 9">
    <name type="scientific">Segatella baroniae F0067</name>
    <dbReference type="NCBI Taxonomy" id="1115809"/>
    <lineage>
        <taxon>Bacteria</taxon>
        <taxon>Pseudomonadati</taxon>
        <taxon>Bacteroidota</taxon>
        <taxon>Bacteroidia</taxon>
        <taxon>Bacteroidales</taxon>
        <taxon>Prevotellaceae</taxon>
        <taxon>Segatella</taxon>
    </lineage>
</organism>
<dbReference type="Pfam" id="PF01640">
    <property type="entry name" value="Peptidase_C10"/>
    <property type="match status" value="1"/>
</dbReference>
<dbReference type="GO" id="GO:0006508">
    <property type="term" value="P:proteolysis"/>
    <property type="evidence" value="ECO:0007669"/>
    <property type="project" value="UniProtKB-KW"/>
</dbReference>
<protein>
    <submittedName>
        <fullName evidence="8">Peptidase C10 family protein</fullName>
    </submittedName>
</protein>
<keyword evidence="3" id="KW-0732">Signal</keyword>
<dbReference type="InterPro" id="IPR053139">
    <property type="entry name" value="Surface_bspA-like"/>
</dbReference>
<dbReference type="GO" id="GO:0008234">
    <property type="term" value="F:cysteine-type peptidase activity"/>
    <property type="evidence" value="ECO:0007669"/>
    <property type="project" value="UniProtKB-KW"/>
</dbReference>
<feature type="domain" description="Spi protease inhibitor" evidence="7">
    <location>
        <begin position="2"/>
        <end position="105"/>
    </location>
</feature>
<comment type="caution">
    <text evidence="8">The sequence shown here is derived from an EMBL/GenBank/DDBJ whole genome shotgun (WGS) entry which is preliminary data.</text>
</comment>
<dbReference type="InterPro" id="IPR000200">
    <property type="entry name" value="Peptidase_C10"/>
</dbReference>
<dbReference type="Gene3D" id="3.80.10.10">
    <property type="entry name" value="Ribonuclease Inhibitor"/>
    <property type="match status" value="2"/>
</dbReference>
<dbReference type="Gene3D" id="3.90.70.50">
    <property type="entry name" value="Peptidase C10, streptopain"/>
    <property type="match status" value="2"/>
</dbReference>
<evidence type="ECO:0000256" key="5">
    <source>
        <dbReference type="ARBA" id="ARBA00022807"/>
    </source>
</evidence>
<evidence type="ECO:0000313" key="9">
    <source>
        <dbReference type="Proteomes" id="UP000016648"/>
    </source>
</evidence>
<gene>
    <name evidence="8" type="ORF">HMPREF9135_0994</name>
</gene>
<dbReference type="Proteomes" id="UP000016648">
    <property type="component" value="Unassembled WGS sequence"/>
</dbReference>
<dbReference type="PATRIC" id="fig|1115809.3.peg.2429"/>
<dbReference type="SUPFAM" id="SSF54001">
    <property type="entry name" value="Cysteine proteinases"/>
    <property type="match status" value="1"/>
</dbReference>
<proteinExistence type="inferred from homology"/>
<dbReference type="Pfam" id="PF13734">
    <property type="entry name" value="Inhibitor_I69"/>
    <property type="match status" value="1"/>
</dbReference>
<evidence type="ECO:0000313" key="8">
    <source>
        <dbReference type="EMBL" id="ERK38408.1"/>
    </source>
</evidence>
<comment type="similarity">
    <text evidence="1">Belongs to the peptidase C10 family.</text>
</comment>
<name>U2QAR3_9BACT</name>
<evidence type="ECO:0000256" key="4">
    <source>
        <dbReference type="ARBA" id="ARBA00022801"/>
    </source>
</evidence>
<evidence type="ECO:0000259" key="7">
    <source>
        <dbReference type="Pfam" id="PF13734"/>
    </source>
</evidence>
<dbReference type="InterPro" id="IPR044934">
    <property type="entry name" value="Streptopain_sf"/>
</dbReference>
<evidence type="ECO:0000256" key="1">
    <source>
        <dbReference type="ARBA" id="ARBA00009693"/>
    </source>
</evidence>
<evidence type="ECO:0000256" key="3">
    <source>
        <dbReference type="ARBA" id="ARBA00022729"/>
    </source>
</evidence>
<keyword evidence="5" id="KW-0788">Thiol protease</keyword>
<dbReference type="InterPro" id="IPR038765">
    <property type="entry name" value="Papain-like_cys_pep_sf"/>
</dbReference>
<evidence type="ECO:0000256" key="2">
    <source>
        <dbReference type="ARBA" id="ARBA00022670"/>
    </source>
</evidence>
<dbReference type="InterPro" id="IPR025896">
    <property type="entry name" value="Spi_Prtas-inh"/>
</dbReference>
<accession>U2QAR3</accession>
<keyword evidence="4" id="KW-0378">Hydrolase</keyword>
<dbReference type="PANTHER" id="PTHR45661:SF3">
    <property type="entry name" value="IG-LIKE DOMAIN-CONTAINING PROTEIN"/>
    <property type="match status" value="1"/>
</dbReference>
<dbReference type="InterPro" id="IPR032675">
    <property type="entry name" value="LRR_dom_sf"/>
</dbReference>
<dbReference type="PANTHER" id="PTHR45661">
    <property type="entry name" value="SURFACE ANTIGEN"/>
    <property type="match status" value="1"/>
</dbReference>
<evidence type="ECO:0000256" key="6">
    <source>
        <dbReference type="PIRSR" id="PIRSR600200-1"/>
    </source>
</evidence>
<keyword evidence="2" id="KW-0645">Protease</keyword>
<dbReference type="Pfam" id="PF13306">
    <property type="entry name" value="LRR_5"/>
    <property type="match status" value="3"/>
</dbReference>
<dbReference type="EMBL" id="AWEY01000039">
    <property type="protein sequence ID" value="ERK38408.1"/>
    <property type="molecule type" value="Genomic_DNA"/>
</dbReference>
<reference evidence="8 9" key="1">
    <citation type="submission" date="2013-08" db="EMBL/GenBank/DDBJ databases">
        <authorList>
            <person name="Durkin A.S."/>
            <person name="Haft D.R."/>
            <person name="McCorrison J."/>
            <person name="Torralba M."/>
            <person name="Gillis M."/>
            <person name="Haft D.H."/>
            <person name="Methe B."/>
            <person name="Sutton G."/>
            <person name="Nelson K.E."/>
        </authorList>
    </citation>
    <scope>NUCLEOTIDE SEQUENCE [LARGE SCALE GENOMIC DNA]</scope>
    <source>
        <strain evidence="8 9">F0067</strain>
    </source>
</reference>
<sequence length="977" mass="107419">MSRNEALQIAERFFARLPLPSEAAAAKANARRSVKRETMRVAFAATRDDGKAALYVVNCGEDDGFVIVSADGKTSHPVLGWSDSGTFNYDEAPIQLKDMLEAYAHIVGLPEVSASTGASDSNLVTLADRRVARKVTAGQRQMLVLLPDIPDMRAAPRRVETVPNIVVHPLVKVQWNQIGTYAKYVDPYYDSFDGVAAGCVPTAMAQVMAFWKYPARGRGFHLHNILDTPAEIDLEKLIRESANGISDELEKVIKQYSRPYKVNFAESVYQWDAMGGAQPSTDAEYDHVAKLIFDCHVACAPAKMPNGRGTGANNKTAAASLVRYFGYNPGMQHIKCSGNENLMRAELDAGRPVLMEGNPKKQNEDGHSFVCDGYAEEGYFHFNFGWGGKGDGYYQLSKVNPLTSDFSLGQRACIGIQPSLATVEVGQAFINVTPEGMGVVVGGYGDVTVPATVEKDGKSYPVTKVNGYAFGVLGSPFNTSFEEGRKEYLTRITLPENVTEIGEYAFQSHYFTEVNLPASIRKIGANAFYQSRSLNKVSIPSVEAWLNIEFVPKKLESGFEQYMSNPIWNTDNKYEGRLYIGGKEATDIVIPACVKEIGAIAFCGYQFLNSVTMEEGVEKVGASAFERVPLKELHLPSTLREIGNKAFYNHQLSTVAIPKRLTRIGRDALSGNKISEFVVDGDNAKYSAYQGILYDRPRRTLINCPNYRPGFETDKVRNTVGVPPSVTSIRSNSFGSNLRKLTLPSSVRNIEDGAFVSCARLEDLYVYTQKPLPLRTSMFNINIVSKFSRVKVHVPVGSGKAYKAAPIWQEMEIVEDQAEGSLPPAHYDYTTDFNAIEMTEWVKMDGGGSIPQRTYYLFDTQPVITFSGMTMLLTTAGGNYSFELNGSLPGMRFVHHDIPTGIEEVKSANSGVVFRVSGSQLIISGLDAHTRVVLYSLDGRLLTTGKTPAQGDFSINLPRAAIIVVKAGRHSFKIHTK</sequence>
<dbReference type="InterPro" id="IPR026906">
    <property type="entry name" value="LRR_5"/>
</dbReference>
<keyword evidence="9" id="KW-1185">Reference proteome</keyword>
<feature type="active site" description="Nucleophile" evidence="6">
    <location>
        <position position="199"/>
    </location>
</feature>
<feature type="active site" description="Proton acceptor" evidence="6">
    <location>
        <position position="367"/>
    </location>
</feature>
<dbReference type="AlphaFoldDB" id="U2QAR3"/>